<evidence type="ECO:0000313" key="5">
    <source>
        <dbReference type="Proteomes" id="UP000053660"/>
    </source>
</evidence>
<dbReference type="GO" id="GO:0004656">
    <property type="term" value="F:procollagen-proline 4-dioxygenase activity"/>
    <property type="evidence" value="ECO:0007669"/>
    <property type="project" value="TreeGrafter"/>
</dbReference>
<dbReference type="PANTHER" id="PTHR10869:SF210">
    <property type="entry name" value="FE2OG DIOXYGENASE DOMAIN-CONTAINING PROTEIN"/>
    <property type="match status" value="1"/>
</dbReference>
<evidence type="ECO:0000256" key="1">
    <source>
        <dbReference type="ARBA" id="ARBA00022723"/>
    </source>
</evidence>
<evidence type="ECO:0000313" key="4">
    <source>
        <dbReference type="EMBL" id="KHJ89451.1"/>
    </source>
</evidence>
<dbReference type="Proteomes" id="UP000053660">
    <property type="component" value="Unassembled WGS sequence"/>
</dbReference>
<proteinExistence type="predicted"/>
<dbReference type="PANTHER" id="PTHR10869">
    <property type="entry name" value="PROLYL 4-HYDROXYLASE ALPHA SUBUNIT"/>
    <property type="match status" value="1"/>
</dbReference>
<dbReference type="EMBL" id="KN554209">
    <property type="protein sequence ID" value="KHJ89451.1"/>
    <property type="molecule type" value="Genomic_DNA"/>
</dbReference>
<organism evidence="4 5">
    <name type="scientific">Oesophagostomum dentatum</name>
    <name type="common">Nodular worm</name>
    <dbReference type="NCBI Taxonomy" id="61180"/>
    <lineage>
        <taxon>Eukaryota</taxon>
        <taxon>Metazoa</taxon>
        <taxon>Ecdysozoa</taxon>
        <taxon>Nematoda</taxon>
        <taxon>Chromadorea</taxon>
        <taxon>Rhabditida</taxon>
        <taxon>Rhabditina</taxon>
        <taxon>Rhabditomorpha</taxon>
        <taxon>Strongyloidea</taxon>
        <taxon>Strongylidae</taxon>
        <taxon>Oesophagostomum</taxon>
    </lineage>
</organism>
<keyword evidence="1" id="KW-0479">Metal-binding</keyword>
<keyword evidence="2" id="KW-0847">Vitamin C</keyword>
<protein>
    <recommendedName>
        <fullName evidence="6">Prolyl 4-hydroxylase alpha subunit Fe(2+) 2OG dioxygenase domain-containing protein</fullName>
    </recommendedName>
</protein>
<dbReference type="OrthoDB" id="420380at2759"/>
<dbReference type="Gene3D" id="2.60.120.620">
    <property type="entry name" value="q2cbj1_9rhob like domain"/>
    <property type="match status" value="1"/>
</dbReference>
<evidence type="ECO:0000256" key="2">
    <source>
        <dbReference type="ARBA" id="ARBA00022896"/>
    </source>
</evidence>
<evidence type="ECO:0000256" key="3">
    <source>
        <dbReference type="ARBA" id="ARBA00023004"/>
    </source>
</evidence>
<dbReference type="GO" id="GO:0031418">
    <property type="term" value="F:L-ascorbic acid binding"/>
    <property type="evidence" value="ECO:0007669"/>
    <property type="project" value="UniProtKB-KW"/>
</dbReference>
<name>A0A0B1SZV0_OESDE</name>
<reference evidence="4 5" key="1">
    <citation type="submission" date="2014-03" db="EMBL/GenBank/DDBJ databases">
        <title>Draft genome of the hookworm Oesophagostomum dentatum.</title>
        <authorList>
            <person name="Mitreva M."/>
        </authorList>
    </citation>
    <scope>NUCLEOTIDE SEQUENCE [LARGE SCALE GENOMIC DNA]</scope>
    <source>
        <strain evidence="4 5">OD-Hann</strain>
    </source>
</reference>
<keyword evidence="3" id="KW-0408">Iron</keyword>
<dbReference type="AlphaFoldDB" id="A0A0B1SZV0"/>
<accession>A0A0B1SZV0</accession>
<evidence type="ECO:0008006" key="6">
    <source>
        <dbReference type="Google" id="ProtNLM"/>
    </source>
</evidence>
<dbReference type="GO" id="GO:0005783">
    <property type="term" value="C:endoplasmic reticulum"/>
    <property type="evidence" value="ECO:0007669"/>
    <property type="project" value="TreeGrafter"/>
</dbReference>
<dbReference type="InterPro" id="IPR045054">
    <property type="entry name" value="P4HA-like"/>
</dbReference>
<keyword evidence="5" id="KW-1185">Reference proteome</keyword>
<gene>
    <name evidence="4" type="ORF">OESDEN_10724</name>
</gene>
<sequence length="134" mass="15463">MVPRRDYLTFKKGEKKDGLTDKLGNRFATFTIALKTAGKGGDHIFPAISSLYTMEAGDAIMWPNMTPKREQETMTLHGDCPVLSGEKITATLYLREHNQYLLMSTYLGEYYNYNMLVRPNLKFLRMSPVNFFYD</sequence>
<dbReference type="GO" id="GO:0046872">
    <property type="term" value="F:metal ion binding"/>
    <property type="evidence" value="ECO:0007669"/>
    <property type="project" value="UniProtKB-KW"/>
</dbReference>